<evidence type="ECO:0000313" key="1">
    <source>
        <dbReference type="EMBL" id="GJU10351.1"/>
    </source>
</evidence>
<gene>
    <name evidence="1" type="ORF">Tco_1132747</name>
</gene>
<reference evidence="1" key="2">
    <citation type="submission" date="2022-01" db="EMBL/GenBank/DDBJ databases">
        <authorList>
            <person name="Yamashiro T."/>
            <person name="Shiraishi A."/>
            <person name="Satake H."/>
            <person name="Nakayama K."/>
        </authorList>
    </citation>
    <scope>NUCLEOTIDE SEQUENCE</scope>
</reference>
<comment type="caution">
    <text evidence="1">The sequence shown here is derived from an EMBL/GenBank/DDBJ whole genome shotgun (WGS) entry which is preliminary data.</text>
</comment>
<proteinExistence type="predicted"/>
<accession>A0ABQ5JDG8</accession>
<dbReference type="EMBL" id="BQNB010021815">
    <property type="protein sequence ID" value="GJU10351.1"/>
    <property type="molecule type" value="Genomic_DNA"/>
</dbReference>
<sequence>MASECNNSGPGLNCSNFQDSSKELNEIPSKEDLDNLFGLLYEEYYETSTLKVSDNSAVNTLDTKDTPLSSSIIAEDHEAPQIVSSLEEPIANEPSTSVSDNHFDEPIQEDVVELDGNTFINPFRNHVFEEVESSSNYQDLSNMHAFYQQHRFSNKLTKNHPIEQVIGDEVYSAFGGNTRDLGSFGEETDKTTNLHQHLLRISTQKLETAS</sequence>
<dbReference type="Proteomes" id="UP001151760">
    <property type="component" value="Unassembled WGS sequence"/>
</dbReference>
<reference evidence="1" key="1">
    <citation type="journal article" date="2022" name="Int. J. Mol. Sci.">
        <title>Draft Genome of Tanacetum Coccineum: Genomic Comparison of Closely Related Tanacetum-Family Plants.</title>
        <authorList>
            <person name="Yamashiro T."/>
            <person name="Shiraishi A."/>
            <person name="Nakayama K."/>
            <person name="Satake H."/>
        </authorList>
    </citation>
    <scope>NUCLEOTIDE SEQUENCE</scope>
</reference>
<protein>
    <submittedName>
        <fullName evidence="1">Uncharacterized protein</fullName>
    </submittedName>
</protein>
<evidence type="ECO:0000313" key="2">
    <source>
        <dbReference type="Proteomes" id="UP001151760"/>
    </source>
</evidence>
<organism evidence="1 2">
    <name type="scientific">Tanacetum coccineum</name>
    <dbReference type="NCBI Taxonomy" id="301880"/>
    <lineage>
        <taxon>Eukaryota</taxon>
        <taxon>Viridiplantae</taxon>
        <taxon>Streptophyta</taxon>
        <taxon>Embryophyta</taxon>
        <taxon>Tracheophyta</taxon>
        <taxon>Spermatophyta</taxon>
        <taxon>Magnoliopsida</taxon>
        <taxon>eudicotyledons</taxon>
        <taxon>Gunneridae</taxon>
        <taxon>Pentapetalae</taxon>
        <taxon>asterids</taxon>
        <taxon>campanulids</taxon>
        <taxon>Asterales</taxon>
        <taxon>Asteraceae</taxon>
        <taxon>Asteroideae</taxon>
        <taxon>Anthemideae</taxon>
        <taxon>Anthemidinae</taxon>
        <taxon>Tanacetum</taxon>
    </lineage>
</organism>
<keyword evidence="2" id="KW-1185">Reference proteome</keyword>
<name>A0ABQ5JDG8_9ASTR</name>